<keyword evidence="4" id="KW-1185">Reference proteome</keyword>
<dbReference type="GO" id="GO:0097510">
    <property type="term" value="P:base-excision repair, AP site formation via deaminated base removal"/>
    <property type="evidence" value="ECO:0007669"/>
    <property type="project" value="TreeGrafter"/>
</dbReference>
<dbReference type="SUPFAM" id="SSF52141">
    <property type="entry name" value="Uracil-DNA glycosylase-like"/>
    <property type="match status" value="1"/>
</dbReference>
<dbReference type="InterPro" id="IPR002043">
    <property type="entry name" value="UDG_fam1"/>
</dbReference>
<dbReference type="STRING" id="401625.A0A0P1BCF0"/>
<dbReference type="GO" id="GO:0004844">
    <property type="term" value="F:uracil DNA N-glycosylase activity"/>
    <property type="evidence" value="ECO:0007669"/>
    <property type="project" value="InterPro"/>
</dbReference>
<sequence length="156" mass="15783">MGSCLDGWAKQGVLLLNACLTVRAHAAASHHGQGWEPFTRQVIKSIAADAARSIGKSPDAKVTPSSFAGSGSGSSSSAPSKPNSTITSFFGKPKNAKATLSSDESKSEEKTLSSAQGVGRGGGVVFLAWGAPAAKTLAEAGVTSSSPNVLKFPNNH</sequence>
<reference evidence="3 4" key="1">
    <citation type="submission" date="2014-09" db="EMBL/GenBank/DDBJ databases">
        <authorList>
            <person name="Magalhaes I.L.F."/>
            <person name="Oliveira U."/>
            <person name="Santos F.R."/>
            <person name="Vidigal T.H.D.A."/>
            <person name="Brescovit A.D."/>
            <person name="Santos A.J."/>
        </authorList>
    </citation>
    <scope>NUCLEOTIDE SEQUENCE [LARGE SCALE GENOMIC DNA]</scope>
</reference>
<dbReference type="GO" id="GO:0005634">
    <property type="term" value="C:nucleus"/>
    <property type="evidence" value="ECO:0007669"/>
    <property type="project" value="TreeGrafter"/>
</dbReference>
<accession>A0A0P1BCF0</accession>
<protein>
    <submittedName>
        <fullName evidence="3">Uracil-dna glycosylase</fullName>
    </submittedName>
</protein>
<evidence type="ECO:0000313" key="3">
    <source>
        <dbReference type="EMBL" id="CEH13685.1"/>
    </source>
</evidence>
<evidence type="ECO:0000256" key="2">
    <source>
        <dbReference type="SAM" id="SignalP"/>
    </source>
</evidence>
<dbReference type="EMBL" id="CCYA01000221">
    <property type="protein sequence ID" value="CEH13685.1"/>
    <property type="molecule type" value="Genomic_DNA"/>
</dbReference>
<evidence type="ECO:0000256" key="1">
    <source>
        <dbReference type="SAM" id="MobiDB-lite"/>
    </source>
</evidence>
<evidence type="ECO:0000313" key="4">
    <source>
        <dbReference type="Proteomes" id="UP000054845"/>
    </source>
</evidence>
<dbReference type="GO" id="GO:0005739">
    <property type="term" value="C:mitochondrion"/>
    <property type="evidence" value="ECO:0007669"/>
    <property type="project" value="TreeGrafter"/>
</dbReference>
<organism evidence="3 4">
    <name type="scientific">Ceraceosorus bombacis</name>
    <dbReference type="NCBI Taxonomy" id="401625"/>
    <lineage>
        <taxon>Eukaryota</taxon>
        <taxon>Fungi</taxon>
        <taxon>Dikarya</taxon>
        <taxon>Basidiomycota</taxon>
        <taxon>Ustilaginomycotina</taxon>
        <taxon>Exobasidiomycetes</taxon>
        <taxon>Ceraceosorales</taxon>
        <taxon>Ceraceosoraceae</taxon>
        <taxon>Ceraceosorus</taxon>
    </lineage>
</organism>
<feature type="signal peptide" evidence="2">
    <location>
        <begin position="1"/>
        <end position="26"/>
    </location>
</feature>
<dbReference type="Gene3D" id="3.40.470.10">
    <property type="entry name" value="Uracil-DNA glycosylase-like domain"/>
    <property type="match status" value="1"/>
</dbReference>
<name>A0A0P1BCF0_9BASI</name>
<feature type="region of interest" description="Disordered" evidence="1">
    <location>
        <begin position="54"/>
        <end position="120"/>
    </location>
</feature>
<dbReference type="OrthoDB" id="10031947at2759"/>
<feature type="compositionally biased region" description="Low complexity" evidence="1">
    <location>
        <begin position="64"/>
        <end position="80"/>
    </location>
</feature>
<dbReference type="Proteomes" id="UP000054845">
    <property type="component" value="Unassembled WGS sequence"/>
</dbReference>
<proteinExistence type="predicted"/>
<dbReference type="PANTHER" id="PTHR11264">
    <property type="entry name" value="URACIL-DNA GLYCOSYLASE"/>
    <property type="match status" value="1"/>
</dbReference>
<dbReference type="PANTHER" id="PTHR11264:SF0">
    <property type="entry name" value="URACIL-DNA GLYCOSYLASE"/>
    <property type="match status" value="1"/>
</dbReference>
<dbReference type="AlphaFoldDB" id="A0A0P1BCF0"/>
<keyword evidence="2" id="KW-0732">Signal</keyword>
<feature type="chain" id="PRO_5006059385" evidence="2">
    <location>
        <begin position="27"/>
        <end position="156"/>
    </location>
</feature>
<dbReference type="InterPro" id="IPR036895">
    <property type="entry name" value="Uracil-DNA_glycosylase-like_sf"/>
</dbReference>